<dbReference type="EMBL" id="KN831787">
    <property type="protein sequence ID" value="KIM39089.1"/>
    <property type="molecule type" value="Genomic_DNA"/>
</dbReference>
<dbReference type="InterPro" id="IPR029041">
    <property type="entry name" value="FAD-linked_oxidoreductase-like"/>
</dbReference>
<keyword evidence="5" id="KW-0285">Flavoprotein</keyword>
<comment type="similarity">
    <text evidence="1 5">Belongs to the proline oxidase family.</text>
</comment>
<dbReference type="GO" id="GO:0004657">
    <property type="term" value="F:proline dehydrogenase activity"/>
    <property type="evidence" value="ECO:0007669"/>
    <property type="project" value="UniProtKB-EC"/>
</dbReference>
<dbReference type="HOGENOM" id="CLU_018202_1_1_1"/>
<keyword evidence="9" id="KW-1185">Reference proteome</keyword>
<reference evidence="8 9" key="1">
    <citation type="submission" date="2014-04" db="EMBL/GenBank/DDBJ databases">
        <authorList>
            <consortium name="DOE Joint Genome Institute"/>
            <person name="Kuo A."/>
            <person name="Gay G."/>
            <person name="Dore J."/>
            <person name="Kohler A."/>
            <person name="Nagy L.G."/>
            <person name="Floudas D."/>
            <person name="Copeland A."/>
            <person name="Barry K.W."/>
            <person name="Cichocki N."/>
            <person name="Veneault-Fourrey C."/>
            <person name="LaButti K."/>
            <person name="Lindquist E.A."/>
            <person name="Lipzen A."/>
            <person name="Lundell T."/>
            <person name="Morin E."/>
            <person name="Murat C."/>
            <person name="Sun H."/>
            <person name="Tunlid A."/>
            <person name="Henrissat B."/>
            <person name="Grigoriev I.V."/>
            <person name="Hibbett D.S."/>
            <person name="Martin F."/>
            <person name="Nordberg H.P."/>
            <person name="Cantor M.N."/>
            <person name="Hua S.X."/>
        </authorList>
    </citation>
    <scope>NUCLEOTIDE SEQUENCE [LARGE SCALE GENOMIC DNA]</scope>
    <source>
        <strain evidence="9">h7</strain>
    </source>
</reference>
<evidence type="ECO:0000313" key="9">
    <source>
        <dbReference type="Proteomes" id="UP000053424"/>
    </source>
</evidence>
<keyword evidence="3 5" id="KW-0560">Oxidoreductase</keyword>
<feature type="compositionally biased region" description="Low complexity" evidence="6">
    <location>
        <begin position="440"/>
        <end position="449"/>
    </location>
</feature>
<comment type="cofactor">
    <cofactor evidence="5">
        <name>FAD</name>
        <dbReference type="ChEBI" id="CHEBI:57692"/>
    </cofactor>
</comment>
<gene>
    <name evidence="8" type="ORF">M413DRAFT_447440</name>
</gene>
<evidence type="ECO:0000256" key="3">
    <source>
        <dbReference type="ARBA" id="ARBA00023002"/>
    </source>
</evidence>
<comment type="function">
    <text evidence="5">Converts proline to delta-1-pyrroline-5-carboxylate.</text>
</comment>
<dbReference type="OrthoDB" id="5464at2759"/>
<dbReference type="AlphaFoldDB" id="A0A0C3C4A9"/>
<keyword evidence="5" id="KW-0274">FAD</keyword>
<feature type="domain" description="Proline dehydrogenase" evidence="7">
    <location>
        <begin position="284"/>
        <end position="637"/>
    </location>
</feature>
<name>A0A0C3C4A9_HEBCY</name>
<dbReference type="Proteomes" id="UP000053424">
    <property type="component" value="Unassembled WGS sequence"/>
</dbReference>
<evidence type="ECO:0000259" key="7">
    <source>
        <dbReference type="Pfam" id="PF01619"/>
    </source>
</evidence>
<dbReference type="PANTHER" id="PTHR13914">
    <property type="entry name" value="PROLINE OXIDASE"/>
    <property type="match status" value="1"/>
</dbReference>
<comment type="catalytic activity">
    <reaction evidence="5">
        <text>L-proline + a quinone = (S)-1-pyrroline-5-carboxylate + a quinol + H(+)</text>
        <dbReference type="Rhea" id="RHEA:23784"/>
        <dbReference type="ChEBI" id="CHEBI:15378"/>
        <dbReference type="ChEBI" id="CHEBI:17388"/>
        <dbReference type="ChEBI" id="CHEBI:24646"/>
        <dbReference type="ChEBI" id="CHEBI:60039"/>
        <dbReference type="ChEBI" id="CHEBI:132124"/>
        <dbReference type="EC" id="1.5.5.2"/>
    </reaction>
</comment>
<dbReference type="PANTHER" id="PTHR13914:SF0">
    <property type="entry name" value="PROLINE DEHYDROGENASE 1, MITOCHONDRIAL"/>
    <property type="match status" value="1"/>
</dbReference>
<accession>A0A0C3C4A9</accession>
<dbReference type="STRING" id="686832.A0A0C3C4A9"/>
<feature type="region of interest" description="Disordered" evidence="6">
    <location>
        <begin position="434"/>
        <end position="461"/>
    </location>
</feature>
<dbReference type="Pfam" id="PF01619">
    <property type="entry name" value="Pro_dh"/>
    <property type="match status" value="1"/>
</dbReference>
<dbReference type="InterPro" id="IPR015659">
    <property type="entry name" value="Proline_oxidase"/>
</dbReference>
<dbReference type="GO" id="GO:0071949">
    <property type="term" value="F:FAD binding"/>
    <property type="evidence" value="ECO:0007669"/>
    <property type="project" value="TreeGrafter"/>
</dbReference>
<evidence type="ECO:0000256" key="1">
    <source>
        <dbReference type="ARBA" id="ARBA00005869"/>
    </source>
</evidence>
<dbReference type="GO" id="GO:0010133">
    <property type="term" value="P:L-proline catabolic process to L-glutamate"/>
    <property type="evidence" value="ECO:0007669"/>
    <property type="project" value="TreeGrafter"/>
</dbReference>
<evidence type="ECO:0000256" key="5">
    <source>
        <dbReference type="RuleBase" id="RU364054"/>
    </source>
</evidence>
<dbReference type="InterPro" id="IPR002872">
    <property type="entry name" value="Proline_DH_dom"/>
</dbReference>
<proteinExistence type="inferred from homology"/>
<evidence type="ECO:0000256" key="2">
    <source>
        <dbReference type="ARBA" id="ARBA00012695"/>
    </source>
</evidence>
<dbReference type="SUPFAM" id="SSF51730">
    <property type="entry name" value="FAD-linked oxidoreductase"/>
    <property type="match status" value="1"/>
</dbReference>
<dbReference type="EC" id="1.5.5.2" evidence="2 5"/>
<evidence type="ECO:0000256" key="4">
    <source>
        <dbReference type="ARBA" id="ARBA00023062"/>
    </source>
</evidence>
<evidence type="ECO:0000313" key="8">
    <source>
        <dbReference type="EMBL" id="KIM39089.1"/>
    </source>
</evidence>
<reference evidence="9" key="2">
    <citation type="submission" date="2015-01" db="EMBL/GenBank/DDBJ databases">
        <title>Evolutionary Origins and Diversification of the Mycorrhizal Mutualists.</title>
        <authorList>
            <consortium name="DOE Joint Genome Institute"/>
            <consortium name="Mycorrhizal Genomics Consortium"/>
            <person name="Kohler A."/>
            <person name="Kuo A."/>
            <person name="Nagy L.G."/>
            <person name="Floudas D."/>
            <person name="Copeland A."/>
            <person name="Barry K.W."/>
            <person name="Cichocki N."/>
            <person name="Veneault-Fourrey C."/>
            <person name="LaButti K."/>
            <person name="Lindquist E.A."/>
            <person name="Lipzen A."/>
            <person name="Lundell T."/>
            <person name="Morin E."/>
            <person name="Murat C."/>
            <person name="Riley R."/>
            <person name="Ohm R."/>
            <person name="Sun H."/>
            <person name="Tunlid A."/>
            <person name="Henrissat B."/>
            <person name="Grigoriev I.V."/>
            <person name="Hibbett D.S."/>
            <person name="Martin F."/>
        </authorList>
    </citation>
    <scope>NUCLEOTIDE SEQUENCE [LARGE SCALE GENOMIC DNA]</scope>
    <source>
        <strain evidence="9">h7</strain>
    </source>
</reference>
<dbReference type="Gene3D" id="3.20.20.220">
    <property type="match status" value="1"/>
</dbReference>
<protein>
    <recommendedName>
        <fullName evidence="2 5">Proline dehydrogenase</fullName>
        <ecNumber evidence="2 5">1.5.5.2</ecNumber>
    </recommendedName>
</protein>
<organism evidence="8 9">
    <name type="scientific">Hebeloma cylindrosporum</name>
    <dbReference type="NCBI Taxonomy" id="76867"/>
    <lineage>
        <taxon>Eukaryota</taxon>
        <taxon>Fungi</taxon>
        <taxon>Dikarya</taxon>
        <taxon>Basidiomycota</taxon>
        <taxon>Agaricomycotina</taxon>
        <taxon>Agaricomycetes</taxon>
        <taxon>Agaricomycetidae</taxon>
        <taxon>Agaricales</taxon>
        <taxon>Agaricineae</taxon>
        <taxon>Hymenogastraceae</taxon>
        <taxon>Hebeloma</taxon>
    </lineage>
</organism>
<keyword evidence="4 5" id="KW-0642">Proline metabolism</keyword>
<evidence type="ECO:0000256" key="6">
    <source>
        <dbReference type="SAM" id="MobiDB-lite"/>
    </source>
</evidence>
<dbReference type="GO" id="GO:0005739">
    <property type="term" value="C:mitochondrion"/>
    <property type="evidence" value="ECO:0007669"/>
    <property type="project" value="TreeGrafter"/>
</dbReference>
<sequence>MFRAPCRRFSNAFRPVGPTYHYRLLNTRGHSKDALLTRRIAARLSVGALLTTSSIFLVSTVHGDSSSDEGERASRKDTKPTFGSLIRAYTVYSMCSVPLLVDASPKILSALTSVPIIRQITEAFVRVTFFDQFVGADTAEDAIPLLHTLRAANRGVMFAYSVEVDESEATGASISPSPTIDSPGSLTIPLPLNHVDNKPPHKRIIDEMLHCIDVAADFEVGLEMKNASEIAESEDARRSAASRRTWVAMKMSALLPDSHALLAWSSHITSSRKSLPPSSIEATVPFPGTATIEDMDVILRVPTPDPCSSLSTSYPPLTPTQILHLRELYTDLVRICTHAKEKGVKIVVDAEYSWYQPAIDALTFALMREFNSLDQYQSSGGGSGNVQPLVYATFQAYLRRTPAQLAIALAEARKHNYALGVKLVRGAYHQHELSAHRQASSSSPSMSISRDPEPPVWLNKRDTDDTYNSCVSALVKAVKQDVDRCASLAPGAVPVENKGWFGDLFGGSIAKRSGGRVSGPKSSPSAPGIGVFFGTHNWDSCALILQELKRNGLAVDDTSRRISCVSEEQPEYPIKIVEEAVERVAIGQLYGMSDDLTEWVASRTSCSTPFVIKYVPYGALAQVMPYLSRRAIENKSVLGDGAAHHERRRAAQEIWKRVVG</sequence>